<dbReference type="InterPro" id="IPR009057">
    <property type="entry name" value="Homeodomain-like_sf"/>
</dbReference>
<protein>
    <submittedName>
        <fullName evidence="3">Helix-turn-helix transcriptional regulator</fullName>
    </submittedName>
</protein>
<dbReference type="Proteomes" id="UP000320011">
    <property type="component" value="Unassembled WGS sequence"/>
</dbReference>
<keyword evidence="4" id="KW-1185">Reference proteome</keyword>
<dbReference type="Gene3D" id="1.10.10.60">
    <property type="entry name" value="Homeodomain-like"/>
    <property type="match status" value="1"/>
</dbReference>
<gene>
    <name evidence="3" type="ORF">FNH05_09590</name>
</gene>
<dbReference type="RefSeq" id="WP_144586982.1">
    <property type="nucleotide sequence ID" value="NZ_VJWX01000064.1"/>
</dbReference>
<evidence type="ECO:0000259" key="2">
    <source>
        <dbReference type="Pfam" id="PF00440"/>
    </source>
</evidence>
<dbReference type="AlphaFoldDB" id="A0A558D326"/>
<dbReference type="Pfam" id="PF00440">
    <property type="entry name" value="TetR_N"/>
    <property type="match status" value="1"/>
</dbReference>
<evidence type="ECO:0000313" key="4">
    <source>
        <dbReference type="Proteomes" id="UP000320011"/>
    </source>
</evidence>
<reference evidence="3 4" key="1">
    <citation type="submission" date="2019-07" db="EMBL/GenBank/DDBJ databases">
        <authorList>
            <person name="Duangmal K."/>
            <person name="Teo W.F.A."/>
        </authorList>
    </citation>
    <scope>NUCLEOTIDE SEQUENCE [LARGE SCALE GENOMIC DNA]</scope>
    <source>
        <strain evidence="3 4">TBRC 6029</strain>
    </source>
</reference>
<keyword evidence="1" id="KW-0238">DNA-binding</keyword>
<sequence length="82" mass="8670">MSSFASVEAARRRLTQRQARMVRRLTDAAVAELRAVGYADLTVRNVAARAGVVPATGMGSVSCREVADRLATTAAFIMKGAS</sequence>
<reference evidence="3 4" key="2">
    <citation type="submission" date="2019-08" db="EMBL/GenBank/DDBJ databases">
        <title>Amycolatopsis acidicola sp. nov., isolated from peat swamp forest soil.</title>
        <authorList>
            <person name="Srisuk N."/>
        </authorList>
    </citation>
    <scope>NUCLEOTIDE SEQUENCE [LARGE SCALE GENOMIC DNA]</scope>
    <source>
        <strain evidence="3 4">TBRC 6029</strain>
    </source>
</reference>
<dbReference type="GO" id="GO:0003677">
    <property type="term" value="F:DNA binding"/>
    <property type="evidence" value="ECO:0007669"/>
    <property type="project" value="UniProtKB-KW"/>
</dbReference>
<feature type="domain" description="HTH tetR-type" evidence="2">
    <location>
        <begin position="25"/>
        <end position="56"/>
    </location>
</feature>
<dbReference type="InterPro" id="IPR001647">
    <property type="entry name" value="HTH_TetR"/>
</dbReference>
<name>A0A558D326_9PSEU</name>
<accession>A0A558D326</accession>
<evidence type="ECO:0000313" key="3">
    <source>
        <dbReference type="EMBL" id="TVT55420.1"/>
    </source>
</evidence>
<organism evidence="3 4">
    <name type="scientific">Amycolatopsis rhizosphaerae</name>
    <dbReference type="NCBI Taxonomy" id="2053003"/>
    <lineage>
        <taxon>Bacteria</taxon>
        <taxon>Bacillati</taxon>
        <taxon>Actinomycetota</taxon>
        <taxon>Actinomycetes</taxon>
        <taxon>Pseudonocardiales</taxon>
        <taxon>Pseudonocardiaceae</taxon>
        <taxon>Amycolatopsis</taxon>
    </lineage>
</organism>
<comment type="caution">
    <text evidence="3">The sequence shown here is derived from an EMBL/GenBank/DDBJ whole genome shotgun (WGS) entry which is preliminary data.</text>
</comment>
<proteinExistence type="predicted"/>
<dbReference type="EMBL" id="VJWX01000064">
    <property type="protein sequence ID" value="TVT55420.1"/>
    <property type="molecule type" value="Genomic_DNA"/>
</dbReference>
<evidence type="ECO:0000256" key="1">
    <source>
        <dbReference type="ARBA" id="ARBA00023125"/>
    </source>
</evidence>
<dbReference type="SUPFAM" id="SSF46689">
    <property type="entry name" value="Homeodomain-like"/>
    <property type="match status" value="1"/>
</dbReference>